<dbReference type="CDD" id="cd06124">
    <property type="entry name" value="cupin_NimR-like_N"/>
    <property type="match status" value="1"/>
</dbReference>
<dbReference type="GO" id="GO:0003700">
    <property type="term" value="F:DNA-binding transcription factor activity"/>
    <property type="evidence" value="ECO:0007669"/>
    <property type="project" value="InterPro"/>
</dbReference>
<gene>
    <name evidence="6" type="ORF">F9817_14000</name>
</gene>
<reference evidence="6 7" key="1">
    <citation type="submission" date="2019-10" db="EMBL/GenBank/DDBJ databases">
        <title>Vibrio sp. nov. isolated from a shrimp pond.</title>
        <authorList>
            <person name="Gomez-Gil B."/>
            <person name="Enciso-Ibarra J."/>
            <person name="Enciso-Ibarra K."/>
            <person name="Bolan-Mejia C."/>
        </authorList>
    </citation>
    <scope>NUCLEOTIDE SEQUENCE [LARGE SCALE GENOMIC DNA]</scope>
    <source>
        <strain evidence="6 7">CAIM 722</strain>
    </source>
</reference>
<accession>A0A7X4LLS0</accession>
<dbReference type="InterPro" id="IPR018062">
    <property type="entry name" value="HTH_AraC-typ_CS"/>
</dbReference>
<evidence type="ECO:0000256" key="3">
    <source>
        <dbReference type="ARBA" id="ARBA00023125"/>
    </source>
</evidence>
<dbReference type="Gene3D" id="2.60.120.10">
    <property type="entry name" value="Jelly Rolls"/>
    <property type="match status" value="1"/>
</dbReference>
<dbReference type="InterPro" id="IPR011051">
    <property type="entry name" value="RmlC_Cupin_sf"/>
</dbReference>
<comment type="caution">
    <text evidence="6">The sequence shown here is derived from an EMBL/GenBank/DDBJ whole genome shotgun (WGS) entry which is preliminary data.</text>
</comment>
<keyword evidence="4" id="KW-0804">Transcription</keyword>
<dbReference type="PROSITE" id="PS01124">
    <property type="entry name" value="HTH_ARAC_FAMILY_2"/>
    <property type="match status" value="1"/>
</dbReference>
<dbReference type="SUPFAM" id="SSF51182">
    <property type="entry name" value="RmlC-like cupins"/>
    <property type="match status" value="1"/>
</dbReference>
<name>A0A7X4LLS0_9VIBR</name>
<evidence type="ECO:0000313" key="7">
    <source>
        <dbReference type="Proteomes" id="UP000462621"/>
    </source>
</evidence>
<dbReference type="SMART" id="SM00342">
    <property type="entry name" value="HTH_ARAC"/>
    <property type="match status" value="1"/>
</dbReference>
<dbReference type="SUPFAM" id="SSF46689">
    <property type="entry name" value="Homeodomain-like"/>
    <property type="match status" value="2"/>
</dbReference>
<keyword evidence="1" id="KW-0678">Repressor</keyword>
<proteinExistence type="predicted"/>
<dbReference type="PANTHER" id="PTHR11019">
    <property type="entry name" value="HTH-TYPE TRANSCRIPTIONAL REGULATOR NIMR"/>
    <property type="match status" value="1"/>
</dbReference>
<feature type="domain" description="HTH araC/xylS-type" evidence="5">
    <location>
        <begin position="142"/>
        <end position="242"/>
    </location>
</feature>
<evidence type="ECO:0000259" key="5">
    <source>
        <dbReference type="PROSITE" id="PS01124"/>
    </source>
</evidence>
<dbReference type="Pfam" id="PF12833">
    <property type="entry name" value="HTH_18"/>
    <property type="match status" value="1"/>
</dbReference>
<dbReference type="InterPro" id="IPR018060">
    <property type="entry name" value="HTH_AraC"/>
</dbReference>
<dbReference type="Proteomes" id="UP000462621">
    <property type="component" value="Unassembled WGS sequence"/>
</dbReference>
<dbReference type="InterPro" id="IPR014710">
    <property type="entry name" value="RmlC-like_jellyroll"/>
</dbReference>
<organism evidence="6 7">
    <name type="scientific">Vibrio eleionomae</name>
    <dbReference type="NCBI Taxonomy" id="2653505"/>
    <lineage>
        <taxon>Bacteria</taxon>
        <taxon>Pseudomonadati</taxon>
        <taxon>Pseudomonadota</taxon>
        <taxon>Gammaproteobacteria</taxon>
        <taxon>Vibrionales</taxon>
        <taxon>Vibrionaceae</taxon>
        <taxon>Vibrio</taxon>
    </lineage>
</organism>
<dbReference type="Gene3D" id="1.10.10.60">
    <property type="entry name" value="Homeodomain-like"/>
    <property type="match status" value="2"/>
</dbReference>
<dbReference type="PANTHER" id="PTHR11019:SF159">
    <property type="entry name" value="TRANSCRIPTIONAL REGULATOR-RELATED"/>
    <property type="match status" value="1"/>
</dbReference>
<keyword evidence="3" id="KW-0238">DNA-binding</keyword>
<dbReference type="EMBL" id="WEKT01000026">
    <property type="protein sequence ID" value="MZI94305.1"/>
    <property type="molecule type" value="Genomic_DNA"/>
</dbReference>
<evidence type="ECO:0000256" key="2">
    <source>
        <dbReference type="ARBA" id="ARBA00023015"/>
    </source>
</evidence>
<keyword evidence="7" id="KW-1185">Reference proteome</keyword>
<evidence type="ECO:0000313" key="6">
    <source>
        <dbReference type="EMBL" id="MZI94305.1"/>
    </source>
</evidence>
<dbReference type="AlphaFoldDB" id="A0A7X4LLS0"/>
<dbReference type="GO" id="GO:0043565">
    <property type="term" value="F:sequence-specific DNA binding"/>
    <property type="evidence" value="ECO:0007669"/>
    <property type="project" value="InterPro"/>
</dbReference>
<dbReference type="PROSITE" id="PS00041">
    <property type="entry name" value="HTH_ARAC_FAMILY_1"/>
    <property type="match status" value="1"/>
</dbReference>
<protein>
    <submittedName>
        <fullName evidence="6">Helix-turn-helix domain-containing protein</fullName>
    </submittedName>
</protein>
<sequence length="244" mass="27456">MIIDIESFKLTETYETPWHEHQWGQLYWLENGIINVETGKAQWSVTPGSVGWTPKDCNHKVKIFTAVQVHVLNLDYSSAQGFPAEPGVYCMNGFLDTLLQRAIECGNSSYPDSYISHLVALLAFEVARLQELPLGLPLPIDRRARNIADELLKSPSSHLSQEQLASHWGVSVRTLSRIFIKQTGITFSQWRQQSKIITSLALIEKGLSINEVAAQSGYTNVSAYIEAFRQRFGETPGKFQAKMI</sequence>
<keyword evidence="2" id="KW-0805">Transcription regulation</keyword>
<evidence type="ECO:0000256" key="1">
    <source>
        <dbReference type="ARBA" id="ARBA00022491"/>
    </source>
</evidence>
<evidence type="ECO:0000256" key="4">
    <source>
        <dbReference type="ARBA" id="ARBA00023163"/>
    </source>
</evidence>
<dbReference type="InterPro" id="IPR009057">
    <property type="entry name" value="Homeodomain-like_sf"/>
</dbReference>
<dbReference type="FunFam" id="1.10.10.60:FF:000132">
    <property type="entry name" value="AraC family transcriptional regulator"/>
    <property type="match status" value="1"/>
</dbReference>